<evidence type="ECO:0000256" key="1">
    <source>
        <dbReference type="SAM" id="MobiDB-lite"/>
    </source>
</evidence>
<feature type="compositionally biased region" description="Low complexity" evidence="1">
    <location>
        <begin position="33"/>
        <end position="54"/>
    </location>
</feature>
<evidence type="ECO:0000313" key="3">
    <source>
        <dbReference type="Proteomes" id="UP000608024"/>
    </source>
</evidence>
<accession>A0A918ZIB8</accession>
<dbReference type="Proteomes" id="UP000608024">
    <property type="component" value="Unassembled WGS sequence"/>
</dbReference>
<proteinExistence type="predicted"/>
<reference evidence="2" key="2">
    <citation type="submission" date="2020-09" db="EMBL/GenBank/DDBJ databases">
        <authorList>
            <person name="Sun Q."/>
            <person name="Ohkuma M."/>
        </authorList>
    </citation>
    <scope>NUCLEOTIDE SEQUENCE</scope>
    <source>
        <strain evidence="2">JCM 4784</strain>
    </source>
</reference>
<evidence type="ECO:0000313" key="2">
    <source>
        <dbReference type="EMBL" id="GHE53100.1"/>
    </source>
</evidence>
<feature type="region of interest" description="Disordered" evidence="1">
    <location>
        <begin position="30"/>
        <end position="62"/>
    </location>
</feature>
<dbReference type="EMBL" id="BNBT01000025">
    <property type="protein sequence ID" value="GHE53100.1"/>
    <property type="molecule type" value="Genomic_DNA"/>
</dbReference>
<sequence>MTLPLLAGAELLVAAPQPVRSAWSRRCRAGTLSGPPSSSVVRPSTVVGTSVTGRARSWRNGG</sequence>
<name>A0A918ZIB8_9ACTN</name>
<keyword evidence="3" id="KW-1185">Reference proteome</keyword>
<gene>
    <name evidence="2" type="ORF">GCM10018785_23320</name>
</gene>
<organism evidence="2 3">
    <name type="scientific">Streptomyces longispororuber</name>
    <dbReference type="NCBI Taxonomy" id="68230"/>
    <lineage>
        <taxon>Bacteria</taxon>
        <taxon>Bacillati</taxon>
        <taxon>Actinomycetota</taxon>
        <taxon>Actinomycetes</taxon>
        <taxon>Kitasatosporales</taxon>
        <taxon>Streptomycetaceae</taxon>
        <taxon>Streptomyces</taxon>
    </lineage>
</organism>
<protein>
    <submittedName>
        <fullName evidence="2">Uncharacterized protein</fullName>
    </submittedName>
</protein>
<dbReference type="AlphaFoldDB" id="A0A918ZIB8"/>
<reference evidence="2" key="1">
    <citation type="journal article" date="2014" name="Int. J. Syst. Evol. Microbiol.">
        <title>Complete genome sequence of Corynebacterium casei LMG S-19264T (=DSM 44701T), isolated from a smear-ripened cheese.</title>
        <authorList>
            <consortium name="US DOE Joint Genome Institute (JGI-PGF)"/>
            <person name="Walter F."/>
            <person name="Albersmeier A."/>
            <person name="Kalinowski J."/>
            <person name="Ruckert C."/>
        </authorList>
    </citation>
    <scope>NUCLEOTIDE SEQUENCE</scope>
    <source>
        <strain evidence="2">JCM 4784</strain>
    </source>
</reference>
<comment type="caution">
    <text evidence="2">The sequence shown here is derived from an EMBL/GenBank/DDBJ whole genome shotgun (WGS) entry which is preliminary data.</text>
</comment>